<name>A0ABQ5FPL0_9ASTR</name>
<proteinExistence type="predicted"/>
<evidence type="ECO:0000256" key="1">
    <source>
        <dbReference type="SAM" id="Phobius"/>
    </source>
</evidence>
<feature type="transmembrane region" description="Helical" evidence="1">
    <location>
        <begin position="67"/>
        <end position="85"/>
    </location>
</feature>
<gene>
    <name evidence="2" type="ORF">Tco_1016348</name>
</gene>
<sequence>MRSMFVFYHDDEELGWGTLVAGDKFFWATKAKAFFAALLEGFGIRGSGYCLKAGTARGIARKNMERTIVFVLRWIFGCLGLFRVGRGRGFLVFWEVDGWRFVGDLVASIKAVSWVVLRSAAVLVAEMSWVRRSVSGGWLSSPVVSRRGGMAVGELRMKAPNDGTTLRTGRKRRK</sequence>
<evidence type="ECO:0000313" key="3">
    <source>
        <dbReference type="Proteomes" id="UP001151760"/>
    </source>
</evidence>
<keyword evidence="1" id="KW-0472">Membrane</keyword>
<reference evidence="2" key="2">
    <citation type="submission" date="2022-01" db="EMBL/GenBank/DDBJ databases">
        <authorList>
            <person name="Yamashiro T."/>
            <person name="Shiraishi A."/>
            <person name="Satake H."/>
            <person name="Nakayama K."/>
        </authorList>
    </citation>
    <scope>NUCLEOTIDE SEQUENCE</scope>
</reference>
<evidence type="ECO:0000313" key="2">
    <source>
        <dbReference type="EMBL" id="GJT64868.1"/>
    </source>
</evidence>
<protein>
    <submittedName>
        <fullName evidence="2">Uncharacterized protein</fullName>
    </submittedName>
</protein>
<organism evidence="2 3">
    <name type="scientific">Tanacetum coccineum</name>
    <dbReference type="NCBI Taxonomy" id="301880"/>
    <lineage>
        <taxon>Eukaryota</taxon>
        <taxon>Viridiplantae</taxon>
        <taxon>Streptophyta</taxon>
        <taxon>Embryophyta</taxon>
        <taxon>Tracheophyta</taxon>
        <taxon>Spermatophyta</taxon>
        <taxon>Magnoliopsida</taxon>
        <taxon>eudicotyledons</taxon>
        <taxon>Gunneridae</taxon>
        <taxon>Pentapetalae</taxon>
        <taxon>asterids</taxon>
        <taxon>campanulids</taxon>
        <taxon>Asterales</taxon>
        <taxon>Asteraceae</taxon>
        <taxon>Asteroideae</taxon>
        <taxon>Anthemideae</taxon>
        <taxon>Anthemidinae</taxon>
        <taxon>Tanacetum</taxon>
    </lineage>
</organism>
<keyword evidence="1" id="KW-1133">Transmembrane helix</keyword>
<keyword evidence="3" id="KW-1185">Reference proteome</keyword>
<accession>A0ABQ5FPL0</accession>
<dbReference type="Proteomes" id="UP001151760">
    <property type="component" value="Unassembled WGS sequence"/>
</dbReference>
<keyword evidence="1" id="KW-0812">Transmembrane</keyword>
<reference evidence="2" key="1">
    <citation type="journal article" date="2022" name="Int. J. Mol. Sci.">
        <title>Draft Genome of Tanacetum Coccineum: Genomic Comparison of Closely Related Tanacetum-Family Plants.</title>
        <authorList>
            <person name="Yamashiro T."/>
            <person name="Shiraishi A."/>
            <person name="Nakayama K."/>
            <person name="Satake H."/>
        </authorList>
    </citation>
    <scope>NUCLEOTIDE SEQUENCE</scope>
</reference>
<dbReference type="EMBL" id="BQNB010017584">
    <property type="protein sequence ID" value="GJT64868.1"/>
    <property type="molecule type" value="Genomic_DNA"/>
</dbReference>
<comment type="caution">
    <text evidence="2">The sequence shown here is derived from an EMBL/GenBank/DDBJ whole genome shotgun (WGS) entry which is preliminary data.</text>
</comment>
<feature type="transmembrane region" description="Helical" evidence="1">
    <location>
        <begin position="105"/>
        <end position="125"/>
    </location>
</feature>